<dbReference type="EMBL" id="OZ034818">
    <property type="protein sequence ID" value="CAL1390638.1"/>
    <property type="molecule type" value="Genomic_DNA"/>
</dbReference>
<sequence length="254" mass="29263">MGANLRAFLQEGDFAKKAHCHRTCSHCVLEWSSNRREICSRLGIHEIDDLGRYLGVPVLHGRTIKKLTTDRSCKACNGRSEMIEHILRQCRKTEGFRNFFKIEQSPHDTRSFKQWMKKNLKDAHRGTDFGITCWMIWMGKSTQRQGSLAKSFPRFGCTNKQGLMRKGALFFQETSTLQHPSLGNHLERFQIQTDRSVLQNSGNATAWDFFETTSEDIFMHSPVTWGVVLSPWLSSKDQKLGCKGRGTRDFARWS</sequence>
<gene>
    <name evidence="1" type="ORF">LTRI10_LOCUS31408</name>
</gene>
<evidence type="ECO:0000313" key="2">
    <source>
        <dbReference type="Proteomes" id="UP001497516"/>
    </source>
</evidence>
<protein>
    <recommendedName>
        <fullName evidence="3">Reverse transcriptase</fullName>
    </recommendedName>
</protein>
<organism evidence="1 2">
    <name type="scientific">Linum trigynum</name>
    <dbReference type="NCBI Taxonomy" id="586398"/>
    <lineage>
        <taxon>Eukaryota</taxon>
        <taxon>Viridiplantae</taxon>
        <taxon>Streptophyta</taxon>
        <taxon>Embryophyta</taxon>
        <taxon>Tracheophyta</taxon>
        <taxon>Spermatophyta</taxon>
        <taxon>Magnoliopsida</taxon>
        <taxon>eudicotyledons</taxon>
        <taxon>Gunneridae</taxon>
        <taxon>Pentapetalae</taxon>
        <taxon>rosids</taxon>
        <taxon>fabids</taxon>
        <taxon>Malpighiales</taxon>
        <taxon>Linaceae</taxon>
        <taxon>Linum</taxon>
    </lineage>
</organism>
<keyword evidence="2" id="KW-1185">Reference proteome</keyword>
<evidence type="ECO:0008006" key="3">
    <source>
        <dbReference type="Google" id="ProtNLM"/>
    </source>
</evidence>
<name>A0AAV2EYG4_9ROSI</name>
<proteinExistence type="predicted"/>
<accession>A0AAV2EYG4</accession>
<evidence type="ECO:0000313" key="1">
    <source>
        <dbReference type="EMBL" id="CAL1390638.1"/>
    </source>
</evidence>
<dbReference type="AlphaFoldDB" id="A0AAV2EYG4"/>
<dbReference type="Proteomes" id="UP001497516">
    <property type="component" value="Chromosome 5"/>
</dbReference>
<reference evidence="1 2" key="1">
    <citation type="submission" date="2024-04" db="EMBL/GenBank/DDBJ databases">
        <authorList>
            <person name="Fracassetti M."/>
        </authorList>
    </citation>
    <scope>NUCLEOTIDE SEQUENCE [LARGE SCALE GENOMIC DNA]</scope>
</reference>